<dbReference type="RefSeq" id="WP_106052830.1">
    <property type="nucleotide sequence ID" value="NZ_CALXOB010000030.1"/>
</dbReference>
<evidence type="ECO:0000256" key="6">
    <source>
        <dbReference type="ARBA" id="ARBA00018569"/>
    </source>
</evidence>
<dbReference type="EC" id="5.1.3.2" evidence="5 10"/>
<dbReference type="InterPro" id="IPR005886">
    <property type="entry name" value="UDP_G4E"/>
</dbReference>
<evidence type="ECO:0000313" key="13">
    <source>
        <dbReference type="Proteomes" id="UP000435649"/>
    </source>
</evidence>
<comment type="caution">
    <text evidence="12">The sequence shown here is derived from an EMBL/GenBank/DDBJ whole genome shotgun (WGS) entry which is preliminary data.</text>
</comment>
<dbReference type="PROSITE" id="PS51257">
    <property type="entry name" value="PROKAR_LIPOPROTEIN"/>
    <property type="match status" value="1"/>
</dbReference>
<dbReference type="SUPFAM" id="SSF51735">
    <property type="entry name" value="NAD(P)-binding Rossmann-fold domains"/>
    <property type="match status" value="1"/>
</dbReference>
<sequence length="324" mass="36069">MKKVLVTGGAGYIGSACSEYLLDRGYEVTIFDALITGHREAVDPRAKFILGNLADRELIKKVCREGEFDAVMHFAAFSLVGESMQNPSKYFRNNLASGINLADAAVEGGVKNFVFSSTAATFGQPESIPIRENDRQIPINPYGESKLCFEKVLKWYSEIHGMKYAALRYFNAAGASEKYGEDHRPESHLIPIILQTIRGKREKLMVYGDDYETADGTCIRDYIHILDLAQAHELALSAPESGHYNLGTGNGLSVKEIIDAAEKVTGKKVNFEIAPRRPGDPAKLIACSDRIKSMLKWQPKYESAEQIIESAWKWQLKHPNGYSN</sequence>
<dbReference type="Proteomes" id="UP000435649">
    <property type="component" value="Unassembled WGS sequence"/>
</dbReference>
<evidence type="ECO:0000256" key="2">
    <source>
        <dbReference type="ARBA" id="ARBA00001911"/>
    </source>
</evidence>
<dbReference type="UniPathway" id="UPA00214"/>
<accession>A0A844G1R3</accession>
<evidence type="ECO:0000256" key="10">
    <source>
        <dbReference type="RuleBase" id="RU366046"/>
    </source>
</evidence>
<dbReference type="Pfam" id="PF01370">
    <property type="entry name" value="Epimerase"/>
    <property type="match status" value="1"/>
</dbReference>
<dbReference type="InterPro" id="IPR036291">
    <property type="entry name" value="NAD(P)-bd_dom_sf"/>
</dbReference>
<dbReference type="Gene3D" id="3.90.25.10">
    <property type="entry name" value="UDP-galactose 4-epimerase, domain 1"/>
    <property type="match status" value="1"/>
</dbReference>
<feature type="domain" description="NAD-dependent epimerase/dehydratase" evidence="11">
    <location>
        <begin position="4"/>
        <end position="247"/>
    </location>
</feature>
<evidence type="ECO:0000256" key="8">
    <source>
        <dbReference type="ARBA" id="ARBA00023235"/>
    </source>
</evidence>
<dbReference type="NCBIfam" id="TIGR01179">
    <property type="entry name" value="galE"/>
    <property type="match status" value="1"/>
</dbReference>
<name>A0A844G1R3_9BACT</name>
<keyword evidence="9 10" id="KW-0119">Carbohydrate metabolism</keyword>
<keyword evidence="13" id="KW-1185">Reference proteome</keyword>
<dbReference type="FunFam" id="3.90.25.10:FF:000028">
    <property type="entry name" value="UDP-glucose 4-epimerase GalE"/>
    <property type="match status" value="1"/>
</dbReference>
<evidence type="ECO:0000256" key="9">
    <source>
        <dbReference type="ARBA" id="ARBA00023277"/>
    </source>
</evidence>
<reference evidence="12 13" key="1">
    <citation type="submission" date="2019-08" db="EMBL/GenBank/DDBJ databases">
        <title>In-depth cultivation of the pig gut microbiome towards novel bacterial diversity and tailored functional studies.</title>
        <authorList>
            <person name="Wylensek D."/>
            <person name="Hitch T.C.A."/>
            <person name="Clavel T."/>
        </authorList>
    </citation>
    <scope>NUCLEOTIDE SEQUENCE [LARGE SCALE GENOMIC DNA]</scope>
    <source>
        <strain evidence="12 13">BBE-744-WT-12</strain>
    </source>
</reference>
<dbReference type="CDD" id="cd05247">
    <property type="entry name" value="UDP_G4E_1_SDR_e"/>
    <property type="match status" value="1"/>
</dbReference>
<dbReference type="PANTHER" id="PTHR43725:SF53">
    <property type="entry name" value="UDP-ARABINOSE 4-EPIMERASE 1"/>
    <property type="match status" value="1"/>
</dbReference>
<dbReference type="Gene3D" id="3.40.50.720">
    <property type="entry name" value="NAD(P)-binding Rossmann-like Domain"/>
    <property type="match status" value="1"/>
</dbReference>
<comment type="cofactor">
    <cofactor evidence="2 10">
        <name>NAD(+)</name>
        <dbReference type="ChEBI" id="CHEBI:57540"/>
    </cofactor>
</comment>
<proteinExistence type="inferred from homology"/>
<dbReference type="GO" id="GO:0033499">
    <property type="term" value="P:galactose catabolic process via UDP-galactose, Leloir pathway"/>
    <property type="evidence" value="ECO:0007669"/>
    <property type="project" value="TreeGrafter"/>
</dbReference>
<dbReference type="AlphaFoldDB" id="A0A844G1R3"/>
<evidence type="ECO:0000256" key="1">
    <source>
        <dbReference type="ARBA" id="ARBA00000083"/>
    </source>
</evidence>
<evidence type="ECO:0000259" key="11">
    <source>
        <dbReference type="Pfam" id="PF01370"/>
    </source>
</evidence>
<dbReference type="PANTHER" id="PTHR43725">
    <property type="entry name" value="UDP-GLUCOSE 4-EPIMERASE"/>
    <property type="match status" value="1"/>
</dbReference>
<keyword evidence="8 10" id="KW-0413">Isomerase</keyword>
<evidence type="ECO:0000256" key="5">
    <source>
        <dbReference type="ARBA" id="ARBA00013189"/>
    </source>
</evidence>
<keyword evidence="7 10" id="KW-0520">NAD</keyword>
<comment type="similarity">
    <text evidence="4 10">Belongs to the NAD(P)-dependent epimerase/dehydratase family.</text>
</comment>
<dbReference type="InterPro" id="IPR001509">
    <property type="entry name" value="Epimerase_deHydtase"/>
</dbReference>
<evidence type="ECO:0000256" key="3">
    <source>
        <dbReference type="ARBA" id="ARBA00004947"/>
    </source>
</evidence>
<evidence type="ECO:0000256" key="4">
    <source>
        <dbReference type="ARBA" id="ARBA00007637"/>
    </source>
</evidence>
<comment type="pathway">
    <text evidence="3 10">Carbohydrate metabolism; galactose metabolism.</text>
</comment>
<comment type="catalytic activity">
    <reaction evidence="1 10">
        <text>UDP-alpha-D-glucose = UDP-alpha-D-galactose</text>
        <dbReference type="Rhea" id="RHEA:22168"/>
        <dbReference type="ChEBI" id="CHEBI:58885"/>
        <dbReference type="ChEBI" id="CHEBI:66914"/>
        <dbReference type="EC" id="5.1.3.2"/>
    </reaction>
</comment>
<protein>
    <recommendedName>
        <fullName evidence="6 10">UDP-glucose 4-epimerase</fullName>
        <ecNumber evidence="5 10">5.1.3.2</ecNumber>
    </recommendedName>
</protein>
<evidence type="ECO:0000313" key="12">
    <source>
        <dbReference type="EMBL" id="MST96894.1"/>
    </source>
</evidence>
<evidence type="ECO:0000256" key="7">
    <source>
        <dbReference type="ARBA" id="ARBA00023027"/>
    </source>
</evidence>
<organism evidence="12 13">
    <name type="scientific">Victivallis lenta</name>
    <dbReference type="NCBI Taxonomy" id="2606640"/>
    <lineage>
        <taxon>Bacteria</taxon>
        <taxon>Pseudomonadati</taxon>
        <taxon>Lentisphaerota</taxon>
        <taxon>Lentisphaeria</taxon>
        <taxon>Victivallales</taxon>
        <taxon>Victivallaceae</taxon>
        <taxon>Victivallis</taxon>
    </lineage>
</organism>
<dbReference type="EMBL" id="VUNS01000006">
    <property type="protein sequence ID" value="MST96894.1"/>
    <property type="molecule type" value="Genomic_DNA"/>
</dbReference>
<comment type="subunit">
    <text evidence="10">Homodimer.</text>
</comment>
<gene>
    <name evidence="12" type="primary">galE</name>
    <name evidence="12" type="ORF">FYJ85_07510</name>
</gene>
<dbReference type="GO" id="GO:0003978">
    <property type="term" value="F:UDP-glucose 4-epimerase activity"/>
    <property type="evidence" value="ECO:0007669"/>
    <property type="project" value="UniProtKB-UniRule"/>
</dbReference>